<gene>
    <name evidence="3" type="ORF">B0A55_12930</name>
    <name evidence="2" type="ORF">B0A55_13369</name>
</gene>
<dbReference type="AlphaFoldDB" id="A0A4U0VY79"/>
<sequence length="240" mass="27588">MHHWKATSEQRTYWRQVWTQTFFNAAGLQRYFTVDYEEQDGPTAEEQIRQEGERSIVTSTGSDRGELNGMLQKWDQDLDQHQKALEVADAETAKTDHTLWFKRTEWPEHVAGCNLRHLSRISRLPDKEERLLQRAVELSNALIEKCVAGLTSLDRGTRRWLRGAKLSEPDQRPLARLQNAESQQTYSTYLARFLCYSLRVLRSCGDDEQGGEGEENTETNDETGDSDEISSSDESLDDEG</sequence>
<name>A0A4U0VY79_9PEZI</name>
<dbReference type="OrthoDB" id="3796472at2759"/>
<dbReference type="Proteomes" id="UP000309340">
    <property type="component" value="Unassembled WGS sequence"/>
</dbReference>
<dbReference type="STRING" id="329884.A0A4U0VY79"/>
<dbReference type="EMBL" id="NAJQ01001684">
    <property type="protein sequence ID" value="TKA54553.1"/>
    <property type="molecule type" value="Genomic_DNA"/>
</dbReference>
<evidence type="ECO:0000256" key="1">
    <source>
        <dbReference type="SAM" id="MobiDB-lite"/>
    </source>
</evidence>
<comment type="caution">
    <text evidence="2">The sequence shown here is derived from an EMBL/GenBank/DDBJ whole genome shotgun (WGS) entry which is preliminary data.</text>
</comment>
<evidence type="ECO:0000313" key="3">
    <source>
        <dbReference type="EMBL" id="TKA62304.1"/>
    </source>
</evidence>
<protein>
    <submittedName>
        <fullName evidence="2">Uncharacterized protein</fullName>
    </submittedName>
</protein>
<dbReference type="EMBL" id="NAJQ01001096">
    <property type="protein sequence ID" value="TKA62304.1"/>
    <property type="molecule type" value="Genomic_DNA"/>
</dbReference>
<proteinExistence type="predicted"/>
<keyword evidence="4" id="KW-1185">Reference proteome</keyword>
<evidence type="ECO:0000313" key="4">
    <source>
        <dbReference type="Proteomes" id="UP000309340"/>
    </source>
</evidence>
<accession>A0A4U0VY79</accession>
<reference evidence="2 4" key="1">
    <citation type="submission" date="2017-03" db="EMBL/GenBank/DDBJ databases">
        <title>Genomes of endolithic fungi from Antarctica.</title>
        <authorList>
            <person name="Coleine C."/>
            <person name="Masonjones S."/>
            <person name="Stajich J.E."/>
        </authorList>
    </citation>
    <scope>NUCLEOTIDE SEQUENCE [LARGE SCALE GENOMIC DNA]</scope>
    <source>
        <strain evidence="2 4">CCFEE 5184</strain>
    </source>
</reference>
<organism evidence="2 4">
    <name type="scientific">Friedmanniomyces simplex</name>
    <dbReference type="NCBI Taxonomy" id="329884"/>
    <lineage>
        <taxon>Eukaryota</taxon>
        <taxon>Fungi</taxon>
        <taxon>Dikarya</taxon>
        <taxon>Ascomycota</taxon>
        <taxon>Pezizomycotina</taxon>
        <taxon>Dothideomycetes</taxon>
        <taxon>Dothideomycetidae</taxon>
        <taxon>Mycosphaerellales</taxon>
        <taxon>Teratosphaeriaceae</taxon>
        <taxon>Friedmanniomyces</taxon>
    </lineage>
</organism>
<evidence type="ECO:0000313" key="2">
    <source>
        <dbReference type="EMBL" id="TKA54553.1"/>
    </source>
</evidence>
<feature type="region of interest" description="Disordered" evidence="1">
    <location>
        <begin position="206"/>
        <end position="240"/>
    </location>
</feature>